<evidence type="ECO:0000256" key="3">
    <source>
        <dbReference type="ARBA" id="ARBA00023157"/>
    </source>
</evidence>
<dbReference type="PANTHER" id="PTHR42852:SF6">
    <property type="entry name" value="THIOL:DISULFIDE INTERCHANGE PROTEIN DSBE"/>
    <property type="match status" value="1"/>
</dbReference>
<evidence type="ECO:0000259" key="5">
    <source>
        <dbReference type="PROSITE" id="PS51352"/>
    </source>
</evidence>
<accession>A0A1N7KJN3</accession>
<dbReference type="InterPro" id="IPR012336">
    <property type="entry name" value="Thioredoxin-like_fold"/>
</dbReference>
<dbReference type="STRING" id="373668.SAMN05421786_101537"/>
<keyword evidence="4" id="KW-0676">Redox-active center</keyword>
<dbReference type="Gene3D" id="3.40.30.10">
    <property type="entry name" value="Glutaredoxin"/>
    <property type="match status" value="1"/>
</dbReference>
<gene>
    <name evidence="6" type="ORF">SAMN05421786_101537</name>
</gene>
<dbReference type="CDD" id="cd02966">
    <property type="entry name" value="TlpA_like_family"/>
    <property type="match status" value="1"/>
</dbReference>
<dbReference type="GO" id="GO:0030313">
    <property type="term" value="C:cell envelope"/>
    <property type="evidence" value="ECO:0007669"/>
    <property type="project" value="UniProtKB-SubCell"/>
</dbReference>
<dbReference type="PANTHER" id="PTHR42852">
    <property type="entry name" value="THIOL:DISULFIDE INTERCHANGE PROTEIN DSBE"/>
    <property type="match status" value="1"/>
</dbReference>
<sequence>MLYLLMAQHSIAQKRTLLNVRLENFKDSVNSLELIVSNGFFAVNTAKNYVLKATDGNFHFDFPLNETSQAYLYLNDRSDLLVPGSFGVLINPGDSLNFTLRDDKLGLVNMEISGRGSEKILIVKKTAKKMFSSYVYKKSYRKKTMEEKFIELDNSLNIIDSTFDRESNKYARDFRLAKAQLVDQTLDGLLQYCMWNFDDSVRYLFNKFVRNKKRIAPLLDSATLDYFGGFHILPYYISLSNRDEIGDRYDMFHYNYPLQYASLISKEFGSIEYVKDFLLSDLTINIFRQNWYGQVSKDMYRYYLENANKRNRHFIDVFTEFEKLKDVLKPGKAFYNFNLIDTNGVYHSLQQMKGKVVILDFWFTGCGACKQLVSELVKIEDQLKDERIQFVSINVDKTVSTWKRGIGIYSVPSSLQLSTEGRRNDHPVLKFGNVNAFPTLIVLDKQGKIVGIPPHPMKDIGAFRNYIEKCL</sequence>
<keyword evidence="6" id="KW-0413">Isomerase</keyword>
<comment type="subcellular location">
    <subcellularLocation>
        <location evidence="1">Cell envelope</location>
    </subcellularLocation>
</comment>
<reference evidence="7" key="1">
    <citation type="submission" date="2017-01" db="EMBL/GenBank/DDBJ databases">
        <authorList>
            <person name="Varghese N."/>
            <person name="Submissions S."/>
        </authorList>
    </citation>
    <scope>NUCLEOTIDE SEQUENCE [LARGE SCALE GENOMIC DNA]</scope>
    <source>
        <strain evidence="7">DSM 18017</strain>
    </source>
</reference>
<dbReference type="PROSITE" id="PS00194">
    <property type="entry name" value="THIOREDOXIN_1"/>
    <property type="match status" value="1"/>
</dbReference>
<dbReference type="EMBL" id="FTOL01000001">
    <property type="protein sequence ID" value="SIS61795.1"/>
    <property type="molecule type" value="Genomic_DNA"/>
</dbReference>
<dbReference type="PROSITE" id="PS51352">
    <property type="entry name" value="THIOREDOXIN_2"/>
    <property type="match status" value="1"/>
</dbReference>
<keyword evidence="2" id="KW-0201">Cytochrome c-type biogenesis</keyword>
<protein>
    <submittedName>
        <fullName evidence="6">Thiol-disulfide isomerase or thioredoxin</fullName>
    </submittedName>
</protein>
<keyword evidence="3" id="KW-1015">Disulfide bond</keyword>
<dbReference type="InterPro" id="IPR036249">
    <property type="entry name" value="Thioredoxin-like_sf"/>
</dbReference>
<proteinExistence type="predicted"/>
<feature type="domain" description="Thioredoxin" evidence="5">
    <location>
        <begin position="328"/>
        <end position="471"/>
    </location>
</feature>
<dbReference type="Proteomes" id="UP000186744">
    <property type="component" value="Unassembled WGS sequence"/>
</dbReference>
<evidence type="ECO:0000256" key="4">
    <source>
        <dbReference type="ARBA" id="ARBA00023284"/>
    </source>
</evidence>
<dbReference type="AlphaFoldDB" id="A0A1N7KJN3"/>
<dbReference type="GO" id="GO:0016853">
    <property type="term" value="F:isomerase activity"/>
    <property type="evidence" value="ECO:0007669"/>
    <property type="project" value="UniProtKB-KW"/>
</dbReference>
<name>A0A1N7KJN3_9FLAO</name>
<keyword evidence="7" id="KW-1185">Reference proteome</keyword>
<evidence type="ECO:0000256" key="1">
    <source>
        <dbReference type="ARBA" id="ARBA00004196"/>
    </source>
</evidence>
<evidence type="ECO:0000313" key="6">
    <source>
        <dbReference type="EMBL" id="SIS61795.1"/>
    </source>
</evidence>
<organism evidence="6 7">
    <name type="scientific">Chryseobacterium ureilyticum</name>
    <dbReference type="NCBI Taxonomy" id="373668"/>
    <lineage>
        <taxon>Bacteria</taxon>
        <taxon>Pseudomonadati</taxon>
        <taxon>Bacteroidota</taxon>
        <taxon>Flavobacteriia</taxon>
        <taxon>Flavobacteriales</taxon>
        <taxon>Weeksellaceae</taxon>
        <taxon>Chryseobacterium group</taxon>
        <taxon>Chryseobacterium</taxon>
    </lineage>
</organism>
<dbReference type="SUPFAM" id="SSF52833">
    <property type="entry name" value="Thioredoxin-like"/>
    <property type="match status" value="1"/>
</dbReference>
<dbReference type="InterPro" id="IPR013766">
    <property type="entry name" value="Thioredoxin_domain"/>
</dbReference>
<evidence type="ECO:0000313" key="7">
    <source>
        <dbReference type="Proteomes" id="UP000186744"/>
    </source>
</evidence>
<dbReference type="GO" id="GO:0017004">
    <property type="term" value="P:cytochrome complex assembly"/>
    <property type="evidence" value="ECO:0007669"/>
    <property type="project" value="UniProtKB-KW"/>
</dbReference>
<dbReference type="InterPro" id="IPR017937">
    <property type="entry name" value="Thioredoxin_CS"/>
</dbReference>
<dbReference type="Pfam" id="PF13905">
    <property type="entry name" value="Thioredoxin_8"/>
    <property type="match status" value="1"/>
</dbReference>
<dbReference type="InterPro" id="IPR050553">
    <property type="entry name" value="Thioredoxin_ResA/DsbE_sf"/>
</dbReference>
<evidence type="ECO:0000256" key="2">
    <source>
        <dbReference type="ARBA" id="ARBA00022748"/>
    </source>
</evidence>